<comment type="caution">
    <text evidence="2">The sequence shown here is derived from an EMBL/GenBank/DDBJ whole genome shotgun (WGS) entry which is preliminary data.</text>
</comment>
<accession>A0ABT4JTD1</accession>
<reference evidence="2" key="1">
    <citation type="submission" date="2022-12" db="EMBL/GenBank/DDBJ databases">
        <title>Marinomonas 15G1-11 sp. nov, isolated from marine algae.</title>
        <authorList>
            <person name="Butt M."/>
            <person name="Choi D.G."/>
            <person name="Kim J.M."/>
            <person name="Lee J.K."/>
            <person name="Baek J.H."/>
            <person name="Jeon C.O."/>
        </authorList>
    </citation>
    <scope>NUCLEOTIDE SEQUENCE</scope>
    <source>
        <strain evidence="2">15G1-11</strain>
    </source>
</reference>
<protein>
    <submittedName>
        <fullName evidence="2">DUF2798 domain-containing protein</fullName>
    </submittedName>
</protein>
<name>A0ABT4JTD1_9GAMM</name>
<keyword evidence="1" id="KW-0812">Transmembrane</keyword>
<dbReference type="RefSeq" id="WP_269124453.1">
    <property type="nucleotide sequence ID" value="NZ_JAPUBN010000013.1"/>
</dbReference>
<evidence type="ECO:0000313" key="2">
    <source>
        <dbReference type="EMBL" id="MCZ2721573.1"/>
    </source>
</evidence>
<evidence type="ECO:0000256" key="1">
    <source>
        <dbReference type="SAM" id="Phobius"/>
    </source>
</evidence>
<sequence>MSDTVIKMNAPKHPLYQKILILACLISFVIGSLTGIMTYMNVGFRESFWIDWFSSFAIAALVMAPIGLVFMSLIGKFLKWALPNGHKILHQIITGVCMALFMESILAASTTVNLIGFTSSAAFVSAWLPAFTAALPFGLFMALMMSLVLKPKLEKFMAS</sequence>
<proteinExistence type="predicted"/>
<evidence type="ECO:0000313" key="3">
    <source>
        <dbReference type="Proteomes" id="UP001149719"/>
    </source>
</evidence>
<organism evidence="2 3">
    <name type="scientific">Marinomonas phaeophyticola</name>
    <dbReference type="NCBI Taxonomy" id="3004091"/>
    <lineage>
        <taxon>Bacteria</taxon>
        <taxon>Pseudomonadati</taxon>
        <taxon>Pseudomonadota</taxon>
        <taxon>Gammaproteobacteria</taxon>
        <taxon>Oceanospirillales</taxon>
        <taxon>Oceanospirillaceae</taxon>
        <taxon>Marinomonas</taxon>
    </lineage>
</organism>
<feature type="transmembrane region" description="Helical" evidence="1">
    <location>
        <begin position="20"/>
        <end position="40"/>
    </location>
</feature>
<keyword evidence="1" id="KW-1133">Transmembrane helix</keyword>
<feature type="transmembrane region" description="Helical" evidence="1">
    <location>
        <begin position="92"/>
        <end position="115"/>
    </location>
</feature>
<dbReference type="EMBL" id="JAPUBN010000013">
    <property type="protein sequence ID" value="MCZ2721573.1"/>
    <property type="molecule type" value="Genomic_DNA"/>
</dbReference>
<feature type="transmembrane region" description="Helical" evidence="1">
    <location>
        <begin position="52"/>
        <end position="71"/>
    </location>
</feature>
<dbReference type="InterPro" id="IPR021529">
    <property type="entry name" value="DUF2798"/>
</dbReference>
<feature type="transmembrane region" description="Helical" evidence="1">
    <location>
        <begin position="127"/>
        <end position="149"/>
    </location>
</feature>
<dbReference type="Pfam" id="PF11391">
    <property type="entry name" value="DUF2798"/>
    <property type="match status" value="1"/>
</dbReference>
<dbReference type="Proteomes" id="UP001149719">
    <property type="component" value="Unassembled WGS sequence"/>
</dbReference>
<gene>
    <name evidence="2" type="ORF">O1D97_07880</name>
</gene>
<keyword evidence="3" id="KW-1185">Reference proteome</keyword>
<keyword evidence="1" id="KW-0472">Membrane</keyword>